<accession>A0AAJ0BUK6</accession>
<evidence type="ECO:0000313" key="6">
    <source>
        <dbReference type="EMBL" id="KAK1764282.1"/>
    </source>
</evidence>
<name>A0AAJ0BUK6_9PEZI</name>
<dbReference type="GO" id="GO:0005576">
    <property type="term" value="C:extracellular region"/>
    <property type="evidence" value="ECO:0007669"/>
    <property type="project" value="InterPro"/>
</dbReference>
<dbReference type="Proteomes" id="UP001244011">
    <property type="component" value="Unassembled WGS sequence"/>
</dbReference>
<feature type="region of interest" description="Disordered" evidence="3">
    <location>
        <begin position="611"/>
        <end position="642"/>
    </location>
</feature>
<sequence length="1473" mass="155725">MSLFHLSTPAILAACLLLSATNAAQLFDPRQVASSAPDCTVSGVNGTTFHATQSDFDILCDYDYAGGDYKAISAATFRDCIDACDLEDKCADVSYGAGNQACYMKTQLNTLAKNGGIWTARKKADSTTATVSCSDPANNNTVFAAAENSFLILCGIDYAGGDLAAVHAATFDACIAACDTDERCVDVSYASGSQTCYMKGDTTTASAANGIWTARKNVDPASIITCQGNASNNTVYKSANSSFLVLCGVDYGGGDMAASSQPTFRQCMDLCDATQGCVDVSYVGSACYLKDRITSANAAAGIWTGRKTSTKPSNPPLSCENGQNNGTIFTTPAGNEYDILCQVDYGGGDLRMVPVSNFEACLDACDAEPACVDVSFSGGACYMKDRLNSPSSSPWVWTGRYRGKAGQSDPSPTASASQSSISSVPSETACATAGPSTFLPSQDADVDRSSMDRLALVSQLVLNYAEESGDRVAQLEVDLSKQAIMIENTNRIAEVHCNASEVTLSFSSSSDLTAALDQWPESGFVLVTHAAGCNSDTARGFWEVQGVQTSASDATTITFAAAERNMTQIATKLTILYGTVESGIETFTSTVSGLPTEPTFPAATACLPVSSSASASPSSDSTSSPSPSEPTPSSTDRPLPTSLADLTPAARELYDFLMANIQLDANGNLDYHVPSQNTTQIQVAPYDPDDLSKQEQLENVFQTLGLSPPSALASEASSGLNGVCDAPTTVAKRSLGGHPLTRTPRESGARARVRRARNYAREMARMLKARDDNKGWSTSCDDMVTGILGTFTDLGGKTLQAVCGGKSLADNRDAFKCLFGGCQTPQYVVTQETTYDFTYEWQLNFPSVASWLTKVGDNRVLSCVNCGFSISSITFGGKIIVNVKEGDLSIQSAEVTPGISGVANMVVRLQSDADWSGSWSYIFDSVDLGSIAVDSAFSIKPTVLYGIGADFSTDSAVDVTAGAQFSLSNAAATLDLLTNTVKSSQNWKPAVSFTLPAFKTGASVSITPYMRWAVQLEVDLYGMINIAPSITSQTVVGLKSTYSFTAGTYNCPANTLAVNTYVNSMSGISPGDGSVLSLYNGQSASVGQCFGVPAVAPSPDEMQTLQAVGGPFCTSYINYQVPTTTSVSTRTVVVPSSTVTSWTTTQVSTTKTVTETINISYETWLTSTLAATTITVTASGKSATFPSQHFKREDLAEPTPAPAPAPVERRAIATPAVAAGWDATKMSYACKQIATGKSTVSSTVTLTTSSGITTTTATITSNQYGPLVTQRTSTTWTKDMGVTTVRTAGTVTETVLPPSSTNSCFKIKARNLPWAEGRYLRYAIGIAIGLDTMYYNGSVFYLTDTGKLVGYDWDLPSFMGTLQVYLTPLDGRVQMYDTSYVDLFASIGSDAYKYVYATCRKDADPCSKGLTCTLGSYPYMSLPEPLYMPLGVLGQTPGGSPAWGNIRWGLPTDPEYTYHPLTLEYEDVPCPAK</sequence>
<evidence type="ECO:0000313" key="7">
    <source>
        <dbReference type="Proteomes" id="UP001244011"/>
    </source>
</evidence>
<comment type="caution">
    <text evidence="6">The sequence shown here is derived from an EMBL/GenBank/DDBJ whole genome shotgun (WGS) entry which is preliminary data.</text>
</comment>
<dbReference type="RefSeq" id="XP_060280495.1">
    <property type="nucleotide sequence ID" value="XM_060428765.1"/>
</dbReference>
<keyword evidence="4" id="KW-0732">Signal</keyword>
<dbReference type="InterPro" id="IPR003609">
    <property type="entry name" value="Pan_app"/>
</dbReference>
<dbReference type="GeneID" id="85311952"/>
<proteinExistence type="predicted"/>
<reference evidence="6" key="1">
    <citation type="submission" date="2023-06" db="EMBL/GenBank/DDBJ databases">
        <title>Genome-scale phylogeny and comparative genomics of the fungal order Sordariales.</title>
        <authorList>
            <consortium name="Lawrence Berkeley National Laboratory"/>
            <person name="Hensen N."/>
            <person name="Bonometti L."/>
            <person name="Westerberg I."/>
            <person name="Brannstrom I.O."/>
            <person name="Guillou S."/>
            <person name="Cros-Aarteil S."/>
            <person name="Calhoun S."/>
            <person name="Haridas S."/>
            <person name="Kuo A."/>
            <person name="Mondo S."/>
            <person name="Pangilinan J."/>
            <person name="Riley R."/>
            <person name="Labutti K."/>
            <person name="Andreopoulos B."/>
            <person name="Lipzen A."/>
            <person name="Chen C."/>
            <person name="Yanf M."/>
            <person name="Daum C."/>
            <person name="Ng V."/>
            <person name="Clum A."/>
            <person name="Steindorff A."/>
            <person name="Ohm R."/>
            <person name="Martin F."/>
            <person name="Silar P."/>
            <person name="Natvig D."/>
            <person name="Lalanne C."/>
            <person name="Gautier V."/>
            <person name="Ament-Velasquez S.L."/>
            <person name="Kruys A."/>
            <person name="Hutchinson M.I."/>
            <person name="Powell A.J."/>
            <person name="Barry K."/>
            <person name="Miller A.N."/>
            <person name="Grigoriev I.V."/>
            <person name="Debuchy R."/>
            <person name="Gladieux P."/>
            <person name="Thoren M.H."/>
            <person name="Johannesson H."/>
        </authorList>
    </citation>
    <scope>NUCLEOTIDE SEQUENCE</scope>
    <source>
        <strain evidence="6">8032-3</strain>
    </source>
</reference>
<dbReference type="PANTHER" id="PTHR33946">
    <property type="match status" value="1"/>
</dbReference>
<feature type="region of interest" description="Disordered" evidence="3">
    <location>
        <begin position="400"/>
        <end position="435"/>
    </location>
</feature>
<feature type="compositionally biased region" description="Low complexity" evidence="3">
    <location>
        <begin position="408"/>
        <end position="426"/>
    </location>
</feature>
<dbReference type="GO" id="GO:0006508">
    <property type="term" value="P:proteolysis"/>
    <property type="evidence" value="ECO:0007669"/>
    <property type="project" value="InterPro"/>
</dbReference>
<dbReference type="PANTHER" id="PTHR33946:SF4">
    <property type="entry name" value="COAGULATION FACTOR XI"/>
    <property type="match status" value="1"/>
</dbReference>
<evidence type="ECO:0000256" key="1">
    <source>
        <dbReference type="ARBA" id="ARBA00022737"/>
    </source>
</evidence>
<dbReference type="Pfam" id="PF22974">
    <property type="entry name" value="DUF7029"/>
    <property type="match status" value="1"/>
</dbReference>
<feature type="compositionally biased region" description="Low complexity" evidence="3">
    <location>
        <begin position="611"/>
        <end position="636"/>
    </location>
</feature>
<dbReference type="EMBL" id="MU839021">
    <property type="protein sequence ID" value="KAK1764282.1"/>
    <property type="molecule type" value="Genomic_DNA"/>
</dbReference>
<dbReference type="InterPro" id="IPR000177">
    <property type="entry name" value="Apple"/>
</dbReference>
<feature type="chain" id="PRO_5042493221" evidence="4">
    <location>
        <begin position="24"/>
        <end position="1473"/>
    </location>
</feature>
<keyword evidence="1" id="KW-0677">Repeat</keyword>
<dbReference type="CDD" id="cd01100">
    <property type="entry name" value="APPLE_Factor_XI_like"/>
    <property type="match status" value="1"/>
</dbReference>
<feature type="signal peptide" evidence="4">
    <location>
        <begin position="1"/>
        <end position="23"/>
    </location>
</feature>
<organism evidence="6 7">
    <name type="scientific">Phialemonium atrogriseum</name>
    <dbReference type="NCBI Taxonomy" id="1093897"/>
    <lineage>
        <taxon>Eukaryota</taxon>
        <taxon>Fungi</taxon>
        <taxon>Dikarya</taxon>
        <taxon>Ascomycota</taxon>
        <taxon>Pezizomycotina</taxon>
        <taxon>Sordariomycetes</taxon>
        <taxon>Sordariomycetidae</taxon>
        <taxon>Cephalothecales</taxon>
        <taxon>Cephalothecaceae</taxon>
        <taxon>Phialemonium</taxon>
    </lineage>
</organism>
<evidence type="ECO:0000256" key="3">
    <source>
        <dbReference type="SAM" id="MobiDB-lite"/>
    </source>
</evidence>
<feature type="domain" description="Apple" evidence="5">
    <location>
        <begin position="133"/>
        <end position="226"/>
    </location>
</feature>
<evidence type="ECO:0000259" key="5">
    <source>
        <dbReference type="PROSITE" id="PS50948"/>
    </source>
</evidence>
<keyword evidence="7" id="KW-1185">Reference proteome</keyword>
<dbReference type="PROSITE" id="PS50948">
    <property type="entry name" value="PAN"/>
    <property type="match status" value="1"/>
</dbReference>
<evidence type="ECO:0000256" key="2">
    <source>
        <dbReference type="ARBA" id="ARBA00023157"/>
    </source>
</evidence>
<dbReference type="Gene3D" id="3.50.4.10">
    <property type="entry name" value="Hepatocyte Growth Factor"/>
    <property type="match status" value="4"/>
</dbReference>
<dbReference type="InterPro" id="IPR054293">
    <property type="entry name" value="DUF7029"/>
</dbReference>
<keyword evidence="2" id="KW-1015">Disulfide bond</keyword>
<gene>
    <name evidence="6" type="ORF">QBC33DRAFT_547673</name>
</gene>
<dbReference type="Pfam" id="PF14295">
    <property type="entry name" value="PAN_4"/>
    <property type="match status" value="4"/>
</dbReference>
<protein>
    <submittedName>
        <fullName evidence="6">Kelch domain-containing protein</fullName>
    </submittedName>
</protein>
<evidence type="ECO:0000256" key="4">
    <source>
        <dbReference type="SAM" id="SignalP"/>
    </source>
</evidence>
<feature type="region of interest" description="Disordered" evidence="3">
    <location>
        <begin position="731"/>
        <end position="752"/>
    </location>
</feature>